<sequence>MVRKHIPLAHNCEEGNLLANSWNLFFIFLEQAARSLTELSRRCRTLRTSSALQTSFG</sequence>
<protein>
    <submittedName>
        <fullName evidence="1">Uncharacterized protein</fullName>
    </submittedName>
</protein>
<reference evidence="1" key="2">
    <citation type="journal article" date="2015" name="Fish Shellfish Immunol.">
        <title>Early steps in the European eel (Anguilla anguilla)-Vibrio vulnificus interaction in the gills: Role of the RtxA13 toxin.</title>
        <authorList>
            <person name="Callol A."/>
            <person name="Pajuelo D."/>
            <person name="Ebbesson L."/>
            <person name="Teles M."/>
            <person name="MacKenzie S."/>
            <person name="Amaro C."/>
        </authorList>
    </citation>
    <scope>NUCLEOTIDE SEQUENCE</scope>
</reference>
<dbReference type="AlphaFoldDB" id="A0A0E9PAB0"/>
<evidence type="ECO:0000313" key="1">
    <source>
        <dbReference type="EMBL" id="JAH01606.1"/>
    </source>
</evidence>
<accession>A0A0E9PAB0</accession>
<proteinExistence type="predicted"/>
<name>A0A0E9PAB0_ANGAN</name>
<reference evidence="1" key="1">
    <citation type="submission" date="2014-11" db="EMBL/GenBank/DDBJ databases">
        <authorList>
            <person name="Amaro Gonzalez C."/>
        </authorList>
    </citation>
    <scope>NUCLEOTIDE SEQUENCE</scope>
</reference>
<dbReference type="EMBL" id="GBXM01106971">
    <property type="protein sequence ID" value="JAH01606.1"/>
    <property type="molecule type" value="Transcribed_RNA"/>
</dbReference>
<organism evidence="1">
    <name type="scientific">Anguilla anguilla</name>
    <name type="common">European freshwater eel</name>
    <name type="synonym">Muraena anguilla</name>
    <dbReference type="NCBI Taxonomy" id="7936"/>
    <lineage>
        <taxon>Eukaryota</taxon>
        <taxon>Metazoa</taxon>
        <taxon>Chordata</taxon>
        <taxon>Craniata</taxon>
        <taxon>Vertebrata</taxon>
        <taxon>Euteleostomi</taxon>
        <taxon>Actinopterygii</taxon>
        <taxon>Neopterygii</taxon>
        <taxon>Teleostei</taxon>
        <taxon>Anguilliformes</taxon>
        <taxon>Anguillidae</taxon>
        <taxon>Anguilla</taxon>
    </lineage>
</organism>